<feature type="compositionally biased region" description="Polar residues" evidence="1">
    <location>
        <begin position="37"/>
        <end position="60"/>
    </location>
</feature>
<dbReference type="SMART" id="SM00256">
    <property type="entry name" value="FBOX"/>
    <property type="match status" value="2"/>
</dbReference>
<feature type="compositionally biased region" description="Basic and acidic residues" evidence="1">
    <location>
        <begin position="489"/>
        <end position="503"/>
    </location>
</feature>
<organism evidence="3 4">
    <name type="scientific">Musa troglodytarum</name>
    <name type="common">fe'i banana</name>
    <dbReference type="NCBI Taxonomy" id="320322"/>
    <lineage>
        <taxon>Eukaryota</taxon>
        <taxon>Viridiplantae</taxon>
        <taxon>Streptophyta</taxon>
        <taxon>Embryophyta</taxon>
        <taxon>Tracheophyta</taxon>
        <taxon>Spermatophyta</taxon>
        <taxon>Magnoliopsida</taxon>
        <taxon>Liliopsida</taxon>
        <taxon>Zingiberales</taxon>
        <taxon>Musaceae</taxon>
        <taxon>Musa</taxon>
    </lineage>
</organism>
<dbReference type="PANTHER" id="PTHR33110">
    <property type="entry name" value="F-BOX/KELCH-REPEAT PROTEIN-RELATED"/>
    <property type="match status" value="1"/>
</dbReference>
<keyword evidence="4" id="KW-1185">Reference proteome</keyword>
<dbReference type="InterPro" id="IPR036047">
    <property type="entry name" value="F-box-like_dom_sf"/>
</dbReference>
<evidence type="ECO:0000259" key="2">
    <source>
        <dbReference type="SMART" id="SM00256"/>
    </source>
</evidence>
<dbReference type="Pfam" id="PF00646">
    <property type="entry name" value="F-box"/>
    <property type="match status" value="2"/>
</dbReference>
<dbReference type="EMBL" id="CP097510">
    <property type="protein sequence ID" value="URE27683.1"/>
    <property type="molecule type" value="Genomic_DNA"/>
</dbReference>
<gene>
    <name evidence="3" type="ORF">MUK42_07961</name>
</gene>
<dbReference type="InterPro" id="IPR005174">
    <property type="entry name" value="KIB1-4_b-propeller"/>
</dbReference>
<dbReference type="PANTHER" id="PTHR33110:SF71">
    <property type="entry name" value="F-BOX_KELCH-REPEAT PROTEIN"/>
    <property type="match status" value="1"/>
</dbReference>
<evidence type="ECO:0000313" key="3">
    <source>
        <dbReference type="EMBL" id="URE27683.1"/>
    </source>
</evidence>
<proteinExistence type="predicted"/>
<feature type="region of interest" description="Disordered" evidence="1">
    <location>
        <begin position="489"/>
        <end position="521"/>
    </location>
</feature>
<dbReference type="SUPFAM" id="SSF81383">
    <property type="entry name" value="F-box domain"/>
    <property type="match status" value="2"/>
</dbReference>
<accession>A0A9E7KNE4</accession>
<feature type="region of interest" description="Disordered" evidence="1">
    <location>
        <begin position="37"/>
        <end position="69"/>
    </location>
</feature>
<name>A0A9E7KNE4_9LILI</name>
<dbReference type="Pfam" id="PF03478">
    <property type="entry name" value="Beta-prop_KIB1-4"/>
    <property type="match status" value="2"/>
</dbReference>
<dbReference type="OrthoDB" id="692759at2759"/>
<feature type="domain" description="F-box" evidence="2">
    <location>
        <begin position="526"/>
        <end position="566"/>
    </location>
</feature>
<protein>
    <submittedName>
        <fullName evidence="3">F-box Kelch-repeat protein</fullName>
    </submittedName>
</protein>
<evidence type="ECO:0000313" key="4">
    <source>
        <dbReference type="Proteomes" id="UP001055439"/>
    </source>
</evidence>
<sequence>MAEEVREEATTANEAAEAFTLDEMLVADALVTLSQSGGTVSTSEARNTPLPSAAETSAPASNKKRRKRKQRVMAYIPVDVVELILMRMNPKDAVRLGTSCKDWTAAAARVDPTKRKAPWLLVQMNSDTTYAVQSVTDQKVLFKIRIHGFVLRHYHFGGSWNGWLVLQPNRRGQISLLNPFSRARWDLPALPPGGLPSRSIFYMSSAPTTSGCVLFVRKQTMLYVWSPGHEHWTAEHVEDLEFISILSVEGQFYAMNHQGTLISFLVFPLRIRELHACRLPVHDVFRYERFLVESCGEILCVVAKNESTEMCVFRLDKGNREWVKTTRLGDRAFFLHWQQGISVSAGEAGCKANCVYYSRRHDSSNVWRVYDLEKQSFTRFPRRDCPHRTFHDNVDINDCASCRKAFDSCRGLHPKQINILVVERLTKTGRVAAEEEPMGGSMEAEALAASTIDDILADEAFAELAYTLAAGMKLTSEPRDQADLPLLLDRRCHSPPRRPRDESTPATDKKRRKRRGGRGNSVNGYVPVDVVELILMRMNPKDAVRLSTVCKDWRATAARYDPTMSSTPWLLTMTLSNTTCRLQSVVDKEVSFKIKLHGFQIRKTYCCGSWHGWLVLQANRNDPISLLNPFSRARLDLPAGGPASGLFLYMSSAPTIPGCVLFARDRRDLYVWRPGHETWTVENVNLGDFDSIVSFEGQFYALNDNGSLLSFQVFPLRLTKLDVPPPINNIFGNRRFLVESCGELLFVGIARHHSSSICVLRLDLKNKAWVKMERLGDQALFLNRKQAISVSAVEAGCDGDRIYFSNPCDDDVIWRVCDMESRRLDSFPRTGRRHRRFRDQVWISPSVS</sequence>
<reference evidence="3" key="1">
    <citation type="submission" date="2022-05" db="EMBL/GenBank/DDBJ databases">
        <title>The Musa troglodytarum L. genome provides insights into the mechanism of non-climacteric behaviour and enrichment of carotenoids.</title>
        <authorList>
            <person name="Wang J."/>
        </authorList>
    </citation>
    <scope>NUCLEOTIDE SEQUENCE</scope>
    <source>
        <tissue evidence="3">Leaf</tissue>
    </source>
</reference>
<evidence type="ECO:0000256" key="1">
    <source>
        <dbReference type="SAM" id="MobiDB-lite"/>
    </source>
</evidence>
<feature type="domain" description="F-box" evidence="2">
    <location>
        <begin position="76"/>
        <end position="116"/>
    </location>
</feature>
<dbReference type="InterPro" id="IPR001810">
    <property type="entry name" value="F-box_dom"/>
</dbReference>
<dbReference type="Proteomes" id="UP001055439">
    <property type="component" value="Chromosome 8"/>
</dbReference>
<dbReference type="AlphaFoldDB" id="A0A9E7KNE4"/>